<protein>
    <submittedName>
        <fullName evidence="1">Uncharacterized protein</fullName>
    </submittedName>
</protein>
<evidence type="ECO:0000313" key="2">
    <source>
        <dbReference type="Proteomes" id="UP000199119"/>
    </source>
</evidence>
<dbReference type="Proteomes" id="UP000199119">
    <property type="component" value="Unassembled WGS sequence"/>
</dbReference>
<name>A0A1I2GD67_9BURK</name>
<dbReference type="OrthoDB" id="8907198at2"/>
<reference evidence="2" key="1">
    <citation type="submission" date="2016-10" db="EMBL/GenBank/DDBJ databases">
        <authorList>
            <person name="Varghese N."/>
            <person name="Submissions S."/>
        </authorList>
    </citation>
    <scope>NUCLEOTIDE SEQUENCE [LARGE SCALE GENOMIC DNA]</scope>
    <source>
        <strain evidence="2">DSM 27981</strain>
    </source>
</reference>
<organism evidence="1 2">
    <name type="scientific">Paracidovorax wautersii</name>
    <dbReference type="NCBI Taxonomy" id="1177982"/>
    <lineage>
        <taxon>Bacteria</taxon>
        <taxon>Pseudomonadati</taxon>
        <taxon>Pseudomonadota</taxon>
        <taxon>Betaproteobacteria</taxon>
        <taxon>Burkholderiales</taxon>
        <taxon>Comamonadaceae</taxon>
        <taxon>Paracidovorax</taxon>
    </lineage>
</organism>
<dbReference type="STRING" id="1177982.SAMN04489711_11490"/>
<proteinExistence type="predicted"/>
<accession>A0A1I2GD67</accession>
<sequence>MTTALQLRIRGTVTSAVCRTTTAGLPLVEVHLTDPSGQEVRARHTYPTATPASHYAANAFARRLRGQVAELDATSPKFRARRIDCEASHISLPYEQAPTRKDLE</sequence>
<dbReference type="RefSeq" id="WP_092940790.1">
    <property type="nucleotide sequence ID" value="NZ_FONX01000014.1"/>
</dbReference>
<dbReference type="EMBL" id="FONX01000014">
    <property type="protein sequence ID" value="SFF15123.1"/>
    <property type="molecule type" value="Genomic_DNA"/>
</dbReference>
<gene>
    <name evidence="1" type="ORF">SAMN04489711_11490</name>
</gene>
<evidence type="ECO:0000313" key="1">
    <source>
        <dbReference type="EMBL" id="SFF15123.1"/>
    </source>
</evidence>
<dbReference type="AlphaFoldDB" id="A0A1I2GD67"/>
<keyword evidence="2" id="KW-1185">Reference proteome</keyword>